<evidence type="ECO:0000256" key="3">
    <source>
        <dbReference type="ARBA" id="ARBA00022448"/>
    </source>
</evidence>
<dbReference type="InterPro" id="IPR035906">
    <property type="entry name" value="MetI-like_sf"/>
</dbReference>
<dbReference type="InterPro" id="IPR007035">
    <property type="entry name" value="Peptidase_M55"/>
</dbReference>
<feature type="transmembrane region" description="Helical" evidence="11">
    <location>
        <begin position="183"/>
        <end position="204"/>
    </location>
</feature>
<evidence type="ECO:0000256" key="8">
    <source>
        <dbReference type="ARBA" id="ARBA00037215"/>
    </source>
</evidence>
<dbReference type="InterPro" id="IPR025966">
    <property type="entry name" value="OppC_N"/>
</dbReference>
<evidence type="ECO:0000256" key="2">
    <source>
        <dbReference type="ARBA" id="ARBA00009306"/>
    </source>
</evidence>
<feature type="transmembrane region" description="Helical" evidence="11">
    <location>
        <begin position="115"/>
        <end position="137"/>
    </location>
</feature>
<dbReference type="EMBL" id="AWWV01006664">
    <property type="protein sequence ID" value="OMP00334.1"/>
    <property type="molecule type" value="Genomic_DNA"/>
</dbReference>
<dbReference type="SUPFAM" id="SSF161098">
    <property type="entry name" value="MetI-like"/>
    <property type="match status" value="1"/>
</dbReference>
<evidence type="ECO:0000256" key="4">
    <source>
        <dbReference type="ARBA" id="ARBA00022475"/>
    </source>
</evidence>
<comment type="caution">
    <text evidence="13">The sequence shown here is derived from an EMBL/GenBank/DDBJ whole genome shotgun (WGS) entry which is preliminary data.</text>
</comment>
<sequence>MTLAVSGISFPAFALGMLLMEVFSVQLGWLPSIGADTWKHYVLPSLTLGAAVAAVMARFTRASFVEVLQEDFVRTARAKGVRETASNPAIAAQAATEPVRTPWTEFWRKFRKQHLAMGAGVFVIALALIAILAPHIVPFDPENYFDYDALNAGPSAQHWFGVDSLGRDIFSRILMGTRISLEAGFVSVIIGAIIGTVLGLLAGYYEGWWDRIVMRISDVLFAFPGILLAIGIVAILGNGMINVIFAVAVFSIPAFARLVRGNTLMLKHLTYVEAARSIGASDWTIIMRHILPGTISSIVVYFSMRIARADMVTAPHVAIFPSLAIFLTVLALPTIGALPAGPRNSITDVTGVTVGHATIAGGDIQTGVTVVRPHAGDPFVDKVPAACAVINGFGKSVGLVQVEELGVLETPIALTNTFAVGAVAQAQIRQAVAANPQIGRAWSTVNPLVFECNDGFLNDLQAFAVQDVHYEAAYAAAAETFEQGAVGAGRGMSSFGVKGGIGSASRVVLLADGTQRTVGALVLSNFGVTGNLTLAGRHIGAELAKALAARAPEPEKGSIIMLLATDAPLDARQLRRLALRAGHACDAGPRHDTRIASRPAVPSRRRQRGTSHRARAVPCRSRHRPRRQHAPRIDRTDLTHQMRILISADIEGVANVFHPEQTRAGNAEYERARRWMTAEADAAVRGAFDGGATEVLVNDSHGGFRNLIPDSIDRRARFVLGKPRYLSMMAGVDGCNAVCMIGYHARAGSRGVLAHTINSFAFTRVWFNEQELGEAGLYGALAGERGVPVAVASGDDVFIKETKPLLPHTTFVETKQAEGQNAGTSLSPEQSCEAIYAAVKATVQRGHFSMPLRIQAPIVCRLQTQTPALADLFCQWPALERVDGTMLRFAADSVEHAVRMLNSLSAMSAMLR</sequence>
<evidence type="ECO:0000256" key="5">
    <source>
        <dbReference type="ARBA" id="ARBA00022692"/>
    </source>
</evidence>
<dbReference type="InterPro" id="IPR000515">
    <property type="entry name" value="MetI-like"/>
</dbReference>
<dbReference type="InterPro" id="IPR050366">
    <property type="entry name" value="BP-dependent_transpt_permease"/>
</dbReference>
<feature type="region of interest" description="Disordered" evidence="10">
    <location>
        <begin position="585"/>
        <end position="629"/>
    </location>
</feature>
<dbReference type="SUPFAM" id="SSF63992">
    <property type="entry name" value="Dipeptide transport protein"/>
    <property type="match status" value="1"/>
</dbReference>
<proteinExistence type="inferred from homology"/>
<dbReference type="SUPFAM" id="SSF56266">
    <property type="entry name" value="DmpA/ArgJ-like"/>
    <property type="match status" value="1"/>
</dbReference>
<dbReference type="Pfam" id="PF00528">
    <property type="entry name" value="BPD_transp_1"/>
    <property type="match status" value="2"/>
</dbReference>
<dbReference type="Gramene" id="OMP00334">
    <property type="protein sequence ID" value="OMP00334"/>
    <property type="gene ID" value="CCACVL1_03374"/>
</dbReference>
<dbReference type="InterPro" id="IPR036177">
    <property type="entry name" value="Peptidase_M55_sf"/>
</dbReference>
<dbReference type="Gene3D" id="3.40.50.10780">
    <property type="entry name" value="Dipeptide transport protein"/>
    <property type="match status" value="1"/>
</dbReference>
<dbReference type="PANTHER" id="PTHR43386:SF3">
    <property type="entry name" value="GLUTATHIONE TRANSPORT SYSTEM PERMEASE PROTEIN GSID"/>
    <property type="match status" value="1"/>
</dbReference>
<reference evidence="13 14" key="1">
    <citation type="submission" date="2013-09" db="EMBL/GenBank/DDBJ databases">
        <title>Corchorus capsularis genome sequencing.</title>
        <authorList>
            <person name="Alam M."/>
            <person name="Haque M.S."/>
            <person name="Islam M.S."/>
            <person name="Emdad E.M."/>
            <person name="Islam M.M."/>
            <person name="Ahmed B."/>
            <person name="Halim A."/>
            <person name="Hossen Q.M.M."/>
            <person name="Hossain M.Z."/>
            <person name="Ahmed R."/>
            <person name="Khan M.M."/>
            <person name="Islam R."/>
            <person name="Rashid M.M."/>
            <person name="Khan S.A."/>
            <person name="Rahman M.S."/>
            <person name="Alam M."/>
        </authorList>
    </citation>
    <scope>NUCLEOTIDE SEQUENCE [LARGE SCALE GENOMIC DNA]</scope>
    <source>
        <strain evidence="14">cv. CVL-1</strain>
        <tissue evidence="13">Whole seedling</tissue>
    </source>
</reference>
<evidence type="ECO:0000313" key="13">
    <source>
        <dbReference type="EMBL" id="OMP00334.1"/>
    </source>
</evidence>
<dbReference type="CDD" id="cd08663">
    <property type="entry name" value="DAP_dppA_1"/>
    <property type="match status" value="1"/>
</dbReference>
<dbReference type="GO" id="GO:0071916">
    <property type="term" value="F:dipeptide transmembrane transporter activity"/>
    <property type="evidence" value="ECO:0007669"/>
    <property type="project" value="TreeGrafter"/>
</dbReference>
<dbReference type="Gene3D" id="3.60.70.12">
    <property type="entry name" value="L-amino peptidase D-ALA esterase/amidase"/>
    <property type="match status" value="1"/>
</dbReference>
<gene>
    <name evidence="13" type="ORF">CCACVL1_03374</name>
</gene>
<dbReference type="GO" id="GO:0005886">
    <property type="term" value="C:plasma membrane"/>
    <property type="evidence" value="ECO:0007669"/>
    <property type="project" value="UniProtKB-SubCell"/>
</dbReference>
<evidence type="ECO:0000256" key="7">
    <source>
        <dbReference type="ARBA" id="ARBA00023136"/>
    </source>
</evidence>
<evidence type="ECO:0000256" key="10">
    <source>
        <dbReference type="SAM" id="MobiDB-lite"/>
    </source>
</evidence>
<evidence type="ECO:0000313" key="14">
    <source>
        <dbReference type="Proteomes" id="UP000188268"/>
    </source>
</evidence>
<keyword evidence="6 11" id="KW-1133">Transmembrane helix</keyword>
<protein>
    <recommendedName>
        <fullName evidence="9">Glutathione transport system permease protein GsiD</fullName>
    </recommendedName>
</protein>
<evidence type="ECO:0000256" key="1">
    <source>
        <dbReference type="ARBA" id="ARBA00004651"/>
    </source>
</evidence>
<organism evidence="13 14">
    <name type="scientific">Corchorus capsularis</name>
    <name type="common">Jute</name>
    <dbReference type="NCBI Taxonomy" id="210143"/>
    <lineage>
        <taxon>Eukaryota</taxon>
        <taxon>Viridiplantae</taxon>
        <taxon>Streptophyta</taxon>
        <taxon>Embryophyta</taxon>
        <taxon>Tracheophyta</taxon>
        <taxon>Spermatophyta</taxon>
        <taxon>Magnoliopsida</taxon>
        <taxon>eudicotyledons</taxon>
        <taxon>Gunneridae</taxon>
        <taxon>Pentapetalae</taxon>
        <taxon>rosids</taxon>
        <taxon>malvids</taxon>
        <taxon>Malvales</taxon>
        <taxon>Malvaceae</taxon>
        <taxon>Grewioideae</taxon>
        <taxon>Apeibeae</taxon>
        <taxon>Corchorus</taxon>
    </lineage>
</organism>
<keyword evidence="3" id="KW-0813">Transport</keyword>
<name>A0A1R3JZS8_COCAP</name>
<keyword evidence="5 11" id="KW-0812">Transmembrane</keyword>
<dbReference type="Pfam" id="PF03576">
    <property type="entry name" value="Peptidase_S58"/>
    <property type="match status" value="1"/>
</dbReference>
<dbReference type="PROSITE" id="PS50928">
    <property type="entry name" value="ABC_TM1"/>
    <property type="match status" value="1"/>
</dbReference>
<dbReference type="PANTHER" id="PTHR43386">
    <property type="entry name" value="OLIGOPEPTIDE TRANSPORT SYSTEM PERMEASE PROTEIN APPC"/>
    <property type="match status" value="1"/>
</dbReference>
<keyword evidence="7 11" id="KW-0472">Membrane</keyword>
<evidence type="ECO:0000256" key="6">
    <source>
        <dbReference type="ARBA" id="ARBA00022989"/>
    </source>
</evidence>
<keyword evidence="14" id="KW-1185">Reference proteome</keyword>
<dbReference type="Pfam" id="PF12911">
    <property type="entry name" value="OppC_N"/>
    <property type="match status" value="1"/>
</dbReference>
<feature type="compositionally biased region" description="Basic residues" evidence="10">
    <location>
        <begin position="603"/>
        <end position="629"/>
    </location>
</feature>
<comment type="subcellular location">
    <subcellularLocation>
        <location evidence="1">Cell membrane</location>
        <topology evidence="1">Multi-pass membrane protein</topology>
    </subcellularLocation>
</comment>
<evidence type="ECO:0000256" key="9">
    <source>
        <dbReference type="ARBA" id="ARBA00041106"/>
    </source>
</evidence>
<dbReference type="InterPro" id="IPR016117">
    <property type="entry name" value="ArgJ-like_dom_sf"/>
</dbReference>
<dbReference type="Gene3D" id="3.30.1360.130">
    <property type="entry name" value="Dipeptide transport protein"/>
    <property type="match status" value="1"/>
</dbReference>
<keyword evidence="4" id="KW-1003">Cell membrane</keyword>
<comment type="function">
    <text evidence="8">Part of the ABC transporter complex GsiABCD involved in glutathione import. Probably responsible for the translocation of the substrate across the membrane.</text>
</comment>
<dbReference type="InterPro" id="IPR027476">
    <property type="entry name" value="DppA_N"/>
</dbReference>
<evidence type="ECO:0000256" key="11">
    <source>
        <dbReference type="SAM" id="Phobius"/>
    </source>
</evidence>
<dbReference type="CDD" id="cd06261">
    <property type="entry name" value="TM_PBP2"/>
    <property type="match status" value="1"/>
</dbReference>
<dbReference type="Gene3D" id="1.10.3720.10">
    <property type="entry name" value="MetI-like"/>
    <property type="match status" value="1"/>
</dbReference>
<accession>A0A1R3JZS8</accession>
<evidence type="ECO:0000259" key="12">
    <source>
        <dbReference type="PROSITE" id="PS50928"/>
    </source>
</evidence>
<comment type="similarity">
    <text evidence="2">Belongs to the binding-protein-dependent transport system permease family.</text>
</comment>
<dbReference type="Proteomes" id="UP000188268">
    <property type="component" value="Unassembled WGS sequence"/>
</dbReference>
<feature type="transmembrane region" description="Helical" evidence="11">
    <location>
        <begin position="12"/>
        <end position="29"/>
    </location>
</feature>
<dbReference type="OrthoDB" id="5596695at2759"/>
<dbReference type="Pfam" id="PF04951">
    <property type="entry name" value="Peptidase_M55"/>
    <property type="match status" value="1"/>
</dbReference>
<dbReference type="AlphaFoldDB" id="A0A1R3JZS8"/>
<dbReference type="InterPro" id="IPR005321">
    <property type="entry name" value="Peptidase_S58_DmpA"/>
</dbReference>
<feature type="transmembrane region" description="Helical" evidence="11">
    <location>
        <begin position="285"/>
        <end position="304"/>
    </location>
</feature>
<feature type="transmembrane region" description="Helical" evidence="11">
    <location>
        <begin position="41"/>
        <end position="59"/>
    </location>
</feature>
<feature type="domain" description="ABC transmembrane type-1" evidence="12">
    <location>
        <begin position="177"/>
        <end position="365"/>
    </location>
</feature>
<feature type="transmembrane region" description="Helical" evidence="11">
    <location>
        <begin position="316"/>
        <end position="338"/>
    </location>
</feature>